<organism evidence="6 7">
    <name type="scientific">Phocaeicola vulgatus str. 3975 RP4</name>
    <dbReference type="NCBI Taxonomy" id="1339352"/>
    <lineage>
        <taxon>Bacteria</taxon>
        <taxon>Pseudomonadati</taxon>
        <taxon>Bacteroidota</taxon>
        <taxon>Bacteroidia</taxon>
        <taxon>Bacteroidales</taxon>
        <taxon>Bacteroidaceae</taxon>
        <taxon>Phocaeicola</taxon>
    </lineage>
</organism>
<accession>A0A069SJY9</accession>
<dbReference type="SUPFAM" id="SSF51306">
    <property type="entry name" value="LexA/Signal peptidase"/>
    <property type="match status" value="1"/>
</dbReference>
<dbReference type="InterPro" id="IPR000223">
    <property type="entry name" value="Pept_S26A_signal_pept_1"/>
</dbReference>
<dbReference type="PRINTS" id="PR00727">
    <property type="entry name" value="LEADERPTASE"/>
</dbReference>
<evidence type="ECO:0000259" key="5">
    <source>
        <dbReference type="Pfam" id="PF10502"/>
    </source>
</evidence>
<dbReference type="GO" id="GO:0016020">
    <property type="term" value="C:membrane"/>
    <property type="evidence" value="ECO:0007669"/>
    <property type="project" value="UniProtKB-SubCell"/>
</dbReference>
<dbReference type="GO" id="GO:0009003">
    <property type="term" value="F:signal peptidase activity"/>
    <property type="evidence" value="ECO:0007669"/>
    <property type="project" value="UniProtKB-EC"/>
</dbReference>
<dbReference type="NCBIfam" id="TIGR02227">
    <property type="entry name" value="sigpep_I_bact"/>
    <property type="match status" value="1"/>
</dbReference>
<evidence type="ECO:0000256" key="2">
    <source>
        <dbReference type="ARBA" id="ARBA00019232"/>
    </source>
</evidence>
<evidence type="ECO:0000313" key="7">
    <source>
        <dbReference type="Proteomes" id="UP000027661"/>
    </source>
</evidence>
<dbReference type="Pfam" id="PF10502">
    <property type="entry name" value="Peptidase_S26"/>
    <property type="match status" value="2"/>
</dbReference>
<feature type="active site" evidence="3">
    <location>
        <position position="46"/>
    </location>
</feature>
<comment type="similarity">
    <text evidence="1 4">Belongs to the peptidase S26 family.</text>
</comment>
<dbReference type="GO" id="GO:0004252">
    <property type="term" value="F:serine-type endopeptidase activity"/>
    <property type="evidence" value="ECO:0007669"/>
    <property type="project" value="InterPro"/>
</dbReference>
<evidence type="ECO:0000256" key="4">
    <source>
        <dbReference type="RuleBase" id="RU362042"/>
    </source>
</evidence>
<evidence type="ECO:0000256" key="3">
    <source>
        <dbReference type="PIRSR" id="PIRSR600223-1"/>
    </source>
</evidence>
<dbReference type="InterPro" id="IPR036286">
    <property type="entry name" value="LexA/Signal_pep-like_sf"/>
</dbReference>
<dbReference type="InterPro" id="IPR019533">
    <property type="entry name" value="Peptidase_S26"/>
</dbReference>
<dbReference type="Proteomes" id="UP000027661">
    <property type="component" value="Unassembled WGS sequence"/>
</dbReference>
<feature type="domain" description="Peptidase S26" evidence="5">
    <location>
        <begin position="20"/>
        <end position="132"/>
    </location>
</feature>
<feature type="active site" evidence="3">
    <location>
        <position position="120"/>
    </location>
</feature>
<keyword evidence="4" id="KW-0472">Membrane</keyword>
<comment type="catalytic activity">
    <reaction evidence="4">
        <text>Cleavage of hydrophobic, N-terminal signal or leader sequences from secreted and periplasmic proteins.</text>
        <dbReference type="EC" id="3.4.21.89"/>
    </reaction>
</comment>
<dbReference type="RefSeq" id="WP_005845162.1">
    <property type="nucleotide sequence ID" value="NZ_JNHM01000019.1"/>
</dbReference>
<comment type="caution">
    <text evidence="6">The sequence shown here is derived from an EMBL/GenBank/DDBJ whole genome shotgun (WGS) entry which is preliminary data.</text>
</comment>
<reference evidence="6 7" key="1">
    <citation type="submission" date="2014-04" db="EMBL/GenBank/DDBJ databases">
        <authorList>
            <person name="Sears C."/>
            <person name="Carroll K."/>
            <person name="Sack B.R."/>
            <person name="Qadri F."/>
            <person name="Myers L.L."/>
            <person name="Chung G.-T."/>
            <person name="Escheverria P."/>
            <person name="Fraser C.M."/>
            <person name="Sadzewicz L."/>
            <person name="Shefchek K.A."/>
            <person name="Tallon L."/>
            <person name="Das S.P."/>
            <person name="Daugherty S."/>
            <person name="Mongodin E.F."/>
        </authorList>
    </citation>
    <scope>NUCLEOTIDE SEQUENCE [LARGE SCALE GENOMIC DNA]</scope>
    <source>
        <strain evidence="6 7">3975 RP4</strain>
    </source>
</reference>
<dbReference type="GO" id="GO:0006465">
    <property type="term" value="P:signal peptide processing"/>
    <property type="evidence" value="ECO:0007669"/>
    <property type="project" value="InterPro"/>
</dbReference>
<dbReference type="AlphaFoldDB" id="A0A069SJY9"/>
<keyword evidence="4" id="KW-1133">Transmembrane helix</keyword>
<gene>
    <name evidence="6" type="ORF">M099_1553</name>
</gene>
<evidence type="ECO:0000313" key="6">
    <source>
        <dbReference type="EMBL" id="KDS54870.1"/>
    </source>
</evidence>
<dbReference type="CDD" id="cd06530">
    <property type="entry name" value="S26_SPase_I"/>
    <property type="match status" value="1"/>
</dbReference>
<feature type="domain" description="Peptidase S26" evidence="5">
    <location>
        <begin position="171"/>
        <end position="255"/>
    </location>
</feature>
<evidence type="ECO:0000256" key="1">
    <source>
        <dbReference type="ARBA" id="ARBA00009370"/>
    </source>
</evidence>
<proteinExistence type="inferred from homology"/>
<feature type="transmembrane region" description="Helical" evidence="4">
    <location>
        <begin position="12"/>
        <end position="32"/>
    </location>
</feature>
<comment type="subcellular location">
    <subcellularLocation>
        <location evidence="4">Membrane</location>
        <topology evidence="4">Single-pass type II membrane protein</topology>
    </subcellularLocation>
</comment>
<dbReference type="PANTHER" id="PTHR43390">
    <property type="entry name" value="SIGNAL PEPTIDASE I"/>
    <property type="match status" value="1"/>
</dbReference>
<dbReference type="PANTHER" id="PTHR43390:SF1">
    <property type="entry name" value="CHLOROPLAST PROCESSING PEPTIDASE"/>
    <property type="match status" value="1"/>
</dbReference>
<dbReference type="PATRIC" id="fig|1339352.3.peg.1505"/>
<protein>
    <recommendedName>
        <fullName evidence="2 4">Signal peptidase I</fullName>
        <ecNumber evidence="4">3.4.21.89</ecNumber>
    </recommendedName>
</protein>
<sequence length="273" mass="32027">MNQRVKEKNKWIDRLINFVFYGCVLALIWLLLQITTFSSFRIPTASMHPTLIKGDYVIVNKWIAGGRIFNVFNAVKNKHISIKRIPGIRRIRKNDILIFNSPVGQYKNRIHFDVMQYYAKRCVGLPGDTVAIILPTLSALVEDSLTFSFDHNYYDLLGWTAEKFGPLYIPCKGDQIPINSLTATQYGSVMEWETKQKIDYKDSAYFIGNHRFTNYQFKHDYYFMLGDNIHHSLDSRHWGLVPDDFIVGVVQWIWFSKDEEQNSIRWNRIGRVD</sequence>
<dbReference type="EC" id="3.4.21.89" evidence="4"/>
<dbReference type="EMBL" id="JNHM01000019">
    <property type="protein sequence ID" value="KDS54870.1"/>
    <property type="molecule type" value="Genomic_DNA"/>
</dbReference>
<keyword evidence="4" id="KW-0812">Transmembrane</keyword>
<dbReference type="Gene3D" id="2.10.109.10">
    <property type="entry name" value="Umud Fragment, subunit A"/>
    <property type="match status" value="1"/>
</dbReference>
<keyword evidence="4 6" id="KW-0378">Hydrolase</keyword>
<name>A0A069SJY9_PHOVU</name>
<dbReference type="MEROPS" id="S26.001"/>
<dbReference type="GeneID" id="23318822"/>
<keyword evidence="4" id="KW-0645">Protease</keyword>